<dbReference type="InterPro" id="IPR010380">
    <property type="entry name" value="DUF975"/>
</dbReference>
<gene>
    <name evidence="2" type="ordered locus">TERTU_0903</name>
</gene>
<dbReference type="OrthoDB" id="5516623at2"/>
<organism evidence="2 3">
    <name type="scientific">Teredinibacter turnerae (strain ATCC 39867 / T7901)</name>
    <dbReference type="NCBI Taxonomy" id="377629"/>
    <lineage>
        <taxon>Bacteria</taxon>
        <taxon>Pseudomonadati</taxon>
        <taxon>Pseudomonadota</taxon>
        <taxon>Gammaproteobacteria</taxon>
        <taxon>Cellvibrionales</taxon>
        <taxon>Cellvibrionaceae</taxon>
        <taxon>Teredinibacter</taxon>
    </lineage>
</organism>
<dbReference type="AlphaFoldDB" id="C5BQ56"/>
<feature type="transmembrane region" description="Helical" evidence="1">
    <location>
        <begin position="210"/>
        <end position="229"/>
    </location>
</feature>
<keyword evidence="1" id="KW-0472">Membrane</keyword>
<sequence length="238" mass="25873">MSESKNPYEAPESVLADPEDVVGGSIESALAGEYKFGIGDLLNEAWLLILGFKGSFWGAVIGIMVIQLAINGVAAAIISNMVVLVIVQYAVVFATLPLNAGVFMLAVRRSAGLDVKAVEVTGYYAYIGRLVLLYVLSMVLIMLGYLLFVLPGIYLTVGYIFAIPLLLDKNLSPWRALETSRKAVHQRWFKIAGLLLVIGLILMLSTLALLIGLIWTAPLCTVVLGLLYVKMFGYGREQ</sequence>
<evidence type="ECO:0000313" key="2">
    <source>
        <dbReference type="EMBL" id="ACR13829.1"/>
    </source>
</evidence>
<feature type="transmembrane region" description="Helical" evidence="1">
    <location>
        <begin position="76"/>
        <end position="102"/>
    </location>
</feature>
<dbReference type="HOGENOM" id="CLU_073576_0_0_6"/>
<evidence type="ECO:0000256" key="1">
    <source>
        <dbReference type="SAM" id="Phobius"/>
    </source>
</evidence>
<accession>C5BQ56</accession>
<name>C5BQ56_TERTT</name>
<feature type="transmembrane region" description="Helical" evidence="1">
    <location>
        <begin position="188"/>
        <end position="204"/>
    </location>
</feature>
<dbReference type="Proteomes" id="UP000009080">
    <property type="component" value="Chromosome"/>
</dbReference>
<dbReference type="PANTHER" id="PTHR40076:SF1">
    <property type="entry name" value="MEMBRANE PROTEIN"/>
    <property type="match status" value="1"/>
</dbReference>
<evidence type="ECO:0000313" key="3">
    <source>
        <dbReference type="Proteomes" id="UP000009080"/>
    </source>
</evidence>
<feature type="transmembrane region" description="Helical" evidence="1">
    <location>
        <begin position="123"/>
        <end position="142"/>
    </location>
</feature>
<reference evidence="2 3" key="1">
    <citation type="journal article" date="2009" name="PLoS ONE">
        <title>The complete genome of Teredinibacter turnerae T7901: an intracellular endosymbiont of marine wood-boring bivalves (shipworms).</title>
        <authorList>
            <person name="Yang J.C."/>
            <person name="Madupu R."/>
            <person name="Durkin A.S."/>
            <person name="Ekborg N.A."/>
            <person name="Pedamallu C.S."/>
            <person name="Hostetler J.B."/>
            <person name="Radune D."/>
            <person name="Toms B.S."/>
            <person name="Henrissat B."/>
            <person name="Coutinho P.M."/>
            <person name="Schwarz S."/>
            <person name="Field L."/>
            <person name="Trindade-Silva A.E."/>
            <person name="Soares C.A.G."/>
            <person name="Elshahawi S."/>
            <person name="Hanora A."/>
            <person name="Schmidt E.W."/>
            <person name="Haygood M.G."/>
            <person name="Posfai J."/>
            <person name="Benner J."/>
            <person name="Madinger C."/>
            <person name="Nove J."/>
            <person name="Anton B."/>
            <person name="Chaudhary K."/>
            <person name="Foster J."/>
            <person name="Holman A."/>
            <person name="Kumar S."/>
            <person name="Lessard P.A."/>
            <person name="Luyten Y.A."/>
            <person name="Slatko B."/>
            <person name="Wood N."/>
            <person name="Wu B."/>
            <person name="Teplitski M."/>
            <person name="Mougous J.D."/>
            <person name="Ward N."/>
            <person name="Eisen J.A."/>
            <person name="Badger J.H."/>
            <person name="Distel D.L."/>
        </authorList>
    </citation>
    <scope>NUCLEOTIDE SEQUENCE [LARGE SCALE GENOMIC DNA]</scope>
    <source>
        <strain evidence="3">ATCC 39867 / T7901</strain>
    </source>
</reference>
<dbReference type="EMBL" id="CP001614">
    <property type="protein sequence ID" value="ACR13829.1"/>
    <property type="molecule type" value="Genomic_DNA"/>
</dbReference>
<keyword evidence="3" id="KW-1185">Reference proteome</keyword>
<dbReference type="PANTHER" id="PTHR40076">
    <property type="entry name" value="MEMBRANE PROTEIN-RELATED"/>
    <property type="match status" value="1"/>
</dbReference>
<dbReference type="RefSeq" id="WP_015819944.1">
    <property type="nucleotide sequence ID" value="NC_012997.1"/>
</dbReference>
<dbReference type="STRING" id="377629.TERTU_0903"/>
<feature type="transmembrane region" description="Helical" evidence="1">
    <location>
        <begin position="148"/>
        <end position="167"/>
    </location>
</feature>
<feature type="transmembrane region" description="Helical" evidence="1">
    <location>
        <begin position="45"/>
        <end position="70"/>
    </location>
</feature>
<proteinExistence type="predicted"/>
<protein>
    <submittedName>
        <fullName evidence="2">Membrane protein</fullName>
    </submittedName>
</protein>
<keyword evidence="1" id="KW-1133">Transmembrane helix</keyword>
<keyword evidence="1" id="KW-0812">Transmembrane</keyword>
<dbReference type="KEGG" id="ttu:TERTU_0903"/>
<dbReference type="eggNOG" id="COG5523">
    <property type="taxonomic scope" value="Bacteria"/>
</dbReference>